<feature type="compositionally biased region" description="Low complexity" evidence="1">
    <location>
        <begin position="524"/>
        <end position="535"/>
    </location>
</feature>
<dbReference type="Proteomes" id="UP000053317">
    <property type="component" value="Unassembled WGS sequence"/>
</dbReference>
<feature type="compositionally biased region" description="Polar residues" evidence="1">
    <location>
        <begin position="107"/>
        <end position="123"/>
    </location>
</feature>
<name>A0A0G2F408_PHACM</name>
<feature type="compositionally biased region" description="Polar residues" evidence="1">
    <location>
        <begin position="1"/>
        <end position="10"/>
    </location>
</feature>
<reference evidence="2 3" key="1">
    <citation type="submission" date="2015-05" db="EMBL/GenBank/DDBJ databases">
        <title>Distinctive expansion of gene families associated with plant cell wall degradation and secondary metabolism in the genomes of grapevine trunk pathogens.</title>
        <authorList>
            <person name="Lawrence D.P."/>
            <person name="Travadon R."/>
            <person name="Rolshausen P.E."/>
            <person name="Baumgartner K."/>
        </authorList>
    </citation>
    <scope>NUCLEOTIDE SEQUENCE [LARGE SCALE GENOMIC DNA]</scope>
    <source>
        <strain evidence="2">UCRPC4</strain>
    </source>
</reference>
<feature type="region of interest" description="Disordered" evidence="1">
    <location>
        <begin position="490"/>
        <end position="573"/>
    </location>
</feature>
<dbReference type="EMBL" id="LCWF01000006">
    <property type="protein sequence ID" value="KKY28994.1"/>
    <property type="molecule type" value="Genomic_DNA"/>
</dbReference>
<protein>
    <submittedName>
        <fullName evidence="2">Uncharacterized protein</fullName>
    </submittedName>
</protein>
<feature type="compositionally biased region" description="Basic residues" evidence="1">
    <location>
        <begin position="282"/>
        <end position="293"/>
    </location>
</feature>
<dbReference type="OrthoDB" id="5341904at2759"/>
<reference evidence="2 3" key="2">
    <citation type="submission" date="2015-05" db="EMBL/GenBank/DDBJ databases">
        <authorList>
            <person name="Morales-Cruz A."/>
            <person name="Amrine K.C."/>
            <person name="Cantu D."/>
        </authorList>
    </citation>
    <scope>NUCLEOTIDE SEQUENCE [LARGE SCALE GENOMIC DNA]</scope>
    <source>
        <strain evidence="2">UCRPC4</strain>
    </source>
</reference>
<keyword evidence="3" id="KW-1185">Reference proteome</keyword>
<feature type="compositionally biased region" description="Polar residues" evidence="1">
    <location>
        <begin position="536"/>
        <end position="548"/>
    </location>
</feature>
<evidence type="ECO:0000256" key="1">
    <source>
        <dbReference type="SAM" id="MobiDB-lite"/>
    </source>
</evidence>
<evidence type="ECO:0000313" key="2">
    <source>
        <dbReference type="EMBL" id="KKY28994.1"/>
    </source>
</evidence>
<feature type="compositionally biased region" description="Low complexity" evidence="1">
    <location>
        <begin position="72"/>
        <end position="87"/>
    </location>
</feature>
<accession>A0A0G2F408</accession>
<feature type="compositionally biased region" description="Basic residues" evidence="1">
    <location>
        <begin position="172"/>
        <end position="184"/>
    </location>
</feature>
<feature type="region of interest" description="Disordered" evidence="1">
    <location>
        <begin position="162"/>
        <end position="189"/>
    </location>
</feature>
<feature type="region of interest" description="Disordered" evidence="1">
    <location>
        <begin position="1"/>
        <end position="130"/>
    </location>
</feature>
<dbReference type="AlphaFoldDB" id="A0A0G2F408"/>
<feature type="compositionally biased region" description="Low complexity" evidence="1">
    <location>
        <begin position="13"/>
        <end position="24"/>
    </location>
</feature>
<evidence type="ECO:0000313" key="3">
    <source>
        <dbReference type="Proteomes" id="UP000053317"/>
    </source>
</evidence>
<proteinExistence type="predicted"/>
<sequence length="636" mass="70374">MESFSQSNAASWAKTTTLEVTTKATEMEDNLFDDASSISSEHAAPVAAQNLDVPIEARPATSRTSTEKSCGKSDSGYSSASSVSSGSEARKMKLKTFLQDKHKRSKSMVTDNPAASNLPTQNVPPVEGARPPLLQRLSLPAMQSVKTLQLNESVNSIATYDSAQSVQSVQKTKSRRLQKKRNSLHSRSVSSIVIQSQEELCFAQVPPVPPSISSTLSERVRVLPELQRTYNNVGKTEDEEDQSPFEPIELRFPSPVEEEERSHHRRSWIPDLGAKPKGPRPEHKRSRSFFSRRGRADKTSKLPGECDSDTAFAIIQDTETLFNTSHIASGNVMLHGRPIPSQRYSYAGPSPSPDAYVRADMRSRRTMTGMDAETAANLARNRSKILSEHREASMRVHQRSFDGLQGRNPKQFGIATDAPPMPPLSGLVNRRMEPATSLDVPEIRRSRPVSMPVQQYPEQGPSYTTDHMTPHNLNAEYDMSAENIWTSITIPSRQPTPSTQSFSGRMSQTHHTGSWSAPRDTNFSRPRSAWRSSPSTQDQRNDTPSRNSFLGHDEVNDLRWPSPAPSQLSEDLTPRFGRYSGGLQYGYHHGKGIVGSAGSRSFSGEKATERKSVQLSEGYGIDLSDVPVIARVQRVC</sequence>
<feature type="compositionally biased region" description="Polar residues" evidence="1">
    <location>
        <begin position="490"/>
        <end position="523"/>
    </location>
</feature>
<organism evidence="2 3">
    <name type="scientific">Phaeomoniella chlamydospora</name>
    <name type="common">Phaeoacremonium chlamydosporum</name>
    <dbReference type="NCBI Taxonomy" id="158046"/>
    <lineage>
        <taxon>Eukaryota</taxon>
        <taxon>Fungi</taxon>
        <taxon>Dikarya</taxon>
        <taxon>Ascomycota</taxon>
        <taxon>Pezizomycotina</taxon>
        <taxon>Eurotiomycetes</taxon>
        <taxon>Chaetothyriomycetidae</taxon>
        <taxon>Phaeomoniellales</taxon>
        <taxon>Phaeomoniellaceae</taxon>
        <taxon>Phaeomoniella</taxon>
    </lineage>
</organism>
<comment type="caution">
    <text evidence="2">The sequence shown here is derived from an EMBL/GenBank/DDBJ whole genome shotgun (WGS) entry which is preliminary data.</text>
</comment>
<feature type="compositionally biased region" description="Polar residues" evidence="1">
    <location>
        <begin position="162"/>
        <end position="171"/>
    </location>
</feature>
<gene>
    <name evidence="2" type="ORF">UCRPC4_g00183</name>
</gene>
<feature type="region of interest" description="Disordered" evidence="1">
    <location>
        <begin position="253"/>
        <end position="303"/>
    </location>
</feature>